<proteinExistence type="predicted"/>
<evidence type="ECO:0000313" key="2">
    <source>
        <dbReference type="RefSeq" id="XP_046592995.1"/>
    </source>
</evidence>
<reference evidence="2" key="1">
    <citation type="submission" date="2025-08" db="UniProtKB">
        <authorList>
            <consortium name="RefSeq"/>
        </authorList>
    </citation>
    <scope>IDENTIFICATION</scope>
    <source>
        <tissue evidence="2">Thorax and Abdomen</tissue>
    </source>
</reference>
<protein>
    <submittedName>
        <fullName evidence="2">Uncharacterized protein LOC124293958</fullName>
    </submittedName>
</protein>
<dbReference type="RefSeq" id="XP_046592995.1">
    <property type="nucleotide sequence ID" value="XM_046737039.1"/>
</dbReference>
<sequence>MSRMRAVLGSLKTMMAETTKKYHFTVIEFEEKCEGDEPSFDVVPKSWLFEEESTIQCFYPKKGTIHKIRKWASEKKSPEKNWGIYRVARIVCEAKNWEQDLRRFNRTLEPPKNSTDIDNRESQAIHELVRIISEEDMGRTLQEKQPLPFIGDETLLNNLILEDATNITIVPEPNNNTKILKDFNAALEEMEDRIVKVIKSQKRSLQYDIDKKIDELKFMLSACVPIWRRSTMAMAKMMCELNSESPCPSKPSKNFKPSTTFWHVRQKNASLCSESSFTSNFGEGSALCYSGCSRQTKNQPGKLPFIKTVVFI</sequence>
<evidence type="ECO:0000313" key="1">
    <source>
        <dbReference type="Proteomes" id="UP000829291"/>
    </source>
</evidence>
<dbReference type="GeneID" id="124293958"/>
<name>A0ABM3FYB2_NEOLC</name>
<accession>A0ABM3FYB2</accession>
<organism evidence="1 2">
    <name type="scientific">Neodiprion lecontei</name>
    <name type="common">Redheaded pine sawfly</name>
    <dbReference type="NCBI Taxonomy" id="441921"/>
    <lineage>
        <taxon>Eukaryota</taxon>
        <taxon>Metazoa</taxon>
        <taxon>Ecdysozoa</taxon>
        <taxon>Arthropoda</taxon>
        <taxon>Hexapoda</taxon>
        <taxon>Insecta</taxon>
        <taxon>Pterygota</taxon>
        <taxon>Neoptera</taxon>
        <taxon>Endopterygota</taxon>
        <taxon>Hymenoptera</taxon>
        <taxon>Tenthredinoidea</taxon>
        <taxon>Diprionidae</taxon>
        <taxon>Diprioninae</taxon>
        <taxon>Neodiprion</taxon>
    </lineage>
</organism>
<gene>
    <name evidence="2" type="primary">LOC124293958</name>
</gene>
<keyword evidence="1" id="KW-1185">Reference proteome</keyword>
<dbReference type="Proteomes" id="UP000829291">
    <property type="component" value="Chromosome 4"/>
</dbReference>